<organism evidence="3 4">
    <name type="scientific">Vitis rotundifolia</name>
    <name type="common">Muscadine grape</name>
    <dbReference type="NCBI Taxonomy" id="103349"/>
    <lineage>
        <taxon>Eukaryota</taxon>
        <taxon>Viridiplantae</taxon>
        <taxon>Streptophyta</taxon>
        <taxon>Embryophyta</taxon>
        <taxon>Tracheophyta</taxon>
        <taxon>Spermatophyta</taxon>
        <taxon>Magnoliopsida</taxon>
        <taxon>eudicotyledons</taxon>
        <taxon>Gunneridae</taxon>
        <taxon>Pentapetalae</taxon>
        <taxon>rosids</taxon>
        <taxon>Vitales</taxon>
        <taxon>Vitaceae</taxon>
        <taxon>Viteae</taxon>
        <taxon>Vitis</taxon>
    </lineage>
</organism>
<dbReference type="Pfam" id="PF14144">
    <property type="entry name" value="DOG1"/>
    <property type="match status" value="1"/>
</dbReference>
<dbReference type="EMBL" id="JARBHA010000013">
    <property type="protein sequence ID" value="KAJ9683851.1"/>
    <property type="molecule type" value="Genomic_DNA"/>
</dbReference>
<accession>A0AA38Z7I2</accession>
<feature type="coiled-coil region" evidence="1">
    <location>
        <begin position="107"/>
        <end position="138"/>
    </location>
</feature>
<evidence type="ECO:0000313" key="4">
    <source>
        <dbReference type="Proteomes" id="UP001168098"/>
    </source>
</evidence>
<name>A0AA38Z7I2_VITRO</name>
<gene>
    <name evidence="3" type="ORF">PVL29_016378</name>
</gene>
<dbReference type="PANTHER" id="PTHR46354">
    <property type="entry name" value="DOG1 DOMAIN-CONTAINING PROTEIN"/>
    <property type="match status" value="1"/>
</dbReference>
<dbReference type="InterPro" id="IPR051886">
    <property type="entry name" value="Seed_Dev/Stress_Resp_Reg"/>
</dbReference>
<feature type="domain" description="DOG1" evidence="2">
    <location>
        <begin position="12"/>
        <end position="224"/>
    </location>
</feature>
<dbReference type="Proteomes" id="UP001168098">
    <property type="component" value="Unassembled WGS sequence"/>
</dbReference>
<keyword evidence="4" id="KW-1185">Reference proteome</keyword>
<comment type="caution">
    <text evidence="3">The sequence shown here is derived from an EMBL/GenBank/DDBJ whole genome shotgun (WGS) entry which is preliminary data.</text>
</comment>
<evidence type="ECO:0000256" key="1">
    <source>
        <dbReference type="SAM" id="Coils"/>
    </source>
</evidence>
<dbReference type="InterPro" id="IPR025422">
    <property type="entry name" value="TGA_domain"/>
</dbReference>
<dbReference type="AlphaFoldDB" id="A0AA38Z7I2"/>
<dbReference type="GO" id="GO:0043565">
    <property type="term" value="F:sequence-specific DNA binding"/>
    <property type="evidence" value="ECO:0007669"/>
    <property type="project" value="InterPro"/>
</dbReference>
<reference evidence="3 4" key="1">
    <citation type="journal article" date="2023" name="BMC Biotechnol.">
        <title>Vitis rotundifolia cv Carlos genome sequencing.</title>
        <authorList>
            <person name="Huff M."/>
            <person name="Hulse-Kemp A."/>
            <person name="Scheffler B."/>
            <person name="Youngblood R."/>
            <person name="Simpson S."/>
            <person name="Babiker E."/>
            <person name="Staton M."/>
        </authorList>
    </citation>
    <scope>NUCLEOTIDE SEQUENCE [LARGE SCALE GENOMIC DNA]</scope>
    <source>
        <tissue evidence="3">Leaf</tissue>
    </source>
</reference>
<evidence type="ECO:0000259" key="2">
    <source>
        <dbReference type="PROSITE" id="PS51806"/>
    </source>
</evidence>
<dbReference type="GO" id="GO:0006351">
    <property type="term" value="P:DNA-templated transcription"/>
    <property type="evidence" value="ECO:0007669"/>
    <property type="project" value="InterPro"/>
</dbReference>
<dbReference type="PANTHER" id="PTHR46354:SF10">
    <property type="entry name" value="TRANSCRIPTION FACTOR TGA5-LIKE"/>
    <property type="match status" value="1"/>
</dbReference>
<proteinExistence type="predicted"/>
<dbReference type="PROSITE" id="PS51806">
    <property type="entry name" value="DOG1"/>
    <property type="match status" value="1"/>
</dbReference>
<sequence length="228" mass="26642">MPLANNNPNPNPGPFERFFRGWLVRQEEFHCNQAREGDEARLQELIGRVLAHYAEYYEAKQRVVREDVLILFGPPWLTPFERSLLWIGGFKPGLAFRLVTNYITNLTEQQKQRMEHLRAETAEEERELTAELARIQTRPTVISLVEIAARGRERVNGERNMVDERIEMVKLAVEMLVECADYLRCKTVLMIIDILNPSQNVKFLLAITELQLRVHNWGLQREDESRNA</sequence>
<evidence type="ECO:0000313" key="3">
    <source>
        <dbReference type="EMBL" id="KAJ9683851.1"/>
    </source>
</evidence>
<protein>
    <recommendedName>
        <fullName evidence="2">DOG1 domain-containing protein</fullName>
    </recommendedName>
</protein>
<keyword evidence="1" id="KW-0175">Coiled coil</keyword>